<dbReference type="Proteomes" id="UP000268033">
    <property type="component" value="Unassembled WGS sequence"/>
</dbReference>
<dbReference type="SUPFAM" id="SSF46785">
    <property type="entry name" value="Winged helix' DNA-binding domain"/>
    <property type="match status" value="1"/>
</dbReference>
<dbReference type="PANTHER" id="PTHR42756:SF1">
    <property type="entry name" value="TRANSCRIPTIONAL REPRESSOR OF EMRAB OPERON"/>
    <property type="match status" value="1"/>
</dbReference>
<dbReference type="PRINTS" id="PR00598">
    <property type="entry name" value="HTHMARR"/>
</dbReference>
<gene>
    <name evidence="5" type="ORF">EDC28_10875</name>
</gene>
<dbReference type="PROSITE" id="PS50995">
    <property type="entry name" value="HTH_MARR_2"/>
    <property type="match status" value="1"/>
</dbReference>
<dbReference type="Gene3D" id="1.10.10.10">
    <property type="entry name" value="Winged helix-like DNA-binding domain superfamily/Winged helix DNA-binding domain"/>
    <property type="match status" value="1"/>
</dbReference>
<dbReference type="GO" id="GO:0003677">
    <property type="term" value="F:DNA binding"/>
    <property type="evidence" value="ECO:0007669"/>
    <property type="project" value="UniProtKB-KW"/>
</dbReference>
<organism evidence="5 6">
    <name type="scientific">Gallaecimonas pentaromativorans</name>
    <dbReference type="NCBI Taxonomy" id="584787"/>
    <lineage>
        <taxon>Bacteria</taxon>
        <taxon>Pseudomonadati</taxon>
        <taxon>Pseudomonadota</taxon>
        <taxon>Gammaproteobacteria</taxon>
        <taxon>Enterobacterales</taxon>
        <taxon>Gallaecimonadaceae</taxon>
        <taxon>Gallaecimonas</taxon>
    </lineage>
</organism>
<dbReference type="AlphaFoldDB" id="A0A3N1P8E9"/>
<sequence length="148" mass="16614">MNANHQVLGSLIAQVSRQWRQTLDKKLQPFGLTQATWLPLWYMARASEPLRQKDLAKLLAVDGSALVRILDTLEKQQLITRQEGQDRRVKTLHLTDQGQAISEQVNRVGNEVRQQVLGPIDDKDLDTTLAVLQGLLVSLGALEQEPKS</sequence>
<name>A0A3N1P8E9_9GAMM</name>
<reference evidence="5 6" key="1">
    <citation type="submission" date="2018-11" db="EMBL/GenBank/DDBJ databases">
        <title>Genomic Encyclopedia of Type Strains, Phase IV (KMG-IV): sequencing the most valuable type-strain genomes for metagenomic binning, comparative biology and taxonomic classification.</title>
        <authorList>
            <person name="Goeker M."/>
        </authorList>
    </citation>
    <scope>NUCLEOTIDE SEQUENCE [LARGE SCALE GENOMIC DNA]</scope>
    <source>
        <strain evidence="5 6">DSM 21945</strain>
    </source>
</reference>
<keyword evidence="3" id="KW-0804">Transcription</keyword>
<evidence type="ECO:0000256" key="3">
    <source>
        <dbReference type="ARBA" id="ARBA00023163"/>
    </source>
</evidence>
<feature type="domain" description="HTH marR-type" evidence="4">
    <location>
        <begin position="5"/>
        <end position="137"/>
    </location>
</feature>
<keyword evidence="2" id="KW-0238">DNA-binding</keyword>
<dbReference type="SMART" id="SM00347">
    <property type="entry name" value="HTH_MARR"/>
    <property type="match status" value="1"/>
</dbReference>
<dbReference type="OrthoDB" id="5296557at2"/>
<dbReference type="InterPro" id="IPR036390">
    <property type="entry name" value="WH_DNA-bd_sf"/>
</dbReference>
<dbReference type="InterPro" id="IPR000835">
    <property type="entry name" value="HTH_MarR-typ"/>
</dbReference>
<keyword evidence="1" id="KW-0805">Transcription regulation</keyword>
<evidence type="ECO:0000256" key="1">
    <source>
        <dbReference type="ARBA" id="ARBA00023015"/>
    </source>
</evidence>
<dbReference type="Pfam" id="PF01047">
    <property type="entry name" value="MarR"/>
    <property type="match status" value="1"/>
</dbReference>
<comment type="caution">
    <text evidence="5">The sequence shown here is derived from an EMBL/GenBank/DDBJ whole genome shotgun (WGS) entry which is preliminary data.</text>
</comment>
<evidence type="ECO:0000313" key="5">
    <source>
        <dbReference type="EMBL" id="ROQ23337.1"/>
    </source>
</evidence>
<dbReference type="STRING" id="584787.GCA_001247655_03788"/>
<dbReference type="InterPro" id="IPR036388">
    <property type="entry name" value="WH-like_DNA-bd_sf"/>
</dbReference>
<dbReference type="RefSeq" id="WP_050659248.1">
    <property type="nucleotide sequence ID" value="NZ_JBLXEP010000003.1"/>
</dbReference>
<dbReference type="PANTHER" id="PTHR42756">
    <property type="entry name" value="TRANSCRIPTIONAL REGULATOR, MARR"/>
    <property type="match status" value="1"/>
</dbReference>
<evidence type="ECO:0000259" key="4">
    <source>
        <dbReference type="PROSITE" id="PS50995"/>
    </source>
</evidence>
<keyword evidence="6" id="KW-1185">Reference proteome</keyword>
<dbReference type="GO" id="GO:0003700">
    <property type="term" value="F:DNA-binding transcription factor activity"/>
    <property type="evidence" value="ECO:0007669"/>
    <property type="project" value="InterPro"/>
</dbReference>
<evidence type="ECO:0000256" key="2">
    <source>
        <dbReference type="ARBA" id="ARBA00023125"/>
    </source>
</evidence>
<accession>A0A3N1P8E9</accession>
<evidence type="ECO:0000313" key="6">
    <source>
        <dbReference type="Proteomes" id="UP000268033"/>
    </source>
</evidence>
<dbReference type="EMBL" id="RJUL01000008">
    <property type="protein sequence ID" value="ROQ23337.1"/>
    <property type="molecule type" value="Genomic_DNA"/>
</dbReference>
<protein>
    <submittedName>
        <fullName evidence="5">MarR family transcriptional regulator for hemolysin</fullName>
    </submittedName>
</protein>
<proteinExistence type="predicted"/>